<organism evidence="1 2">
    <name type="scientific">Amanita muscaria (strain Koide BX008)</name>
    <dbReference type="NCBI Taxonomy" id="946122"/>
    <lineage>
        <taxon>Eukaryota</taxon>
        <taxon>Fungi</taxon>
        <taxon>Dikarya</taxon>
        <taxon>Basidiomycota</taxon>
        <taxon>Agaricomycotina</taxon>
        <taxon>Agaricomycetes</taxon>
        <taxon>Agaricomycetidae</taxon>
        <taxon>Agaricales</taxon>
        <taxon>Pluteineae</taxon>
        <taxon>Amanitaceae</taxon>
        <taxon>Amanita</taxon>
    </lineage>
</organism>
<name>A0A0C2WKP6_AMAMK</name>
<keyword evidence="2" id="KW-1185">Reference proteome</keyword>
<protein>
    <submittedName>
        <fullName evidence="1">Uncharacterized protein</fullName>
    </submittedName>
</protein>
<sequence>MSLIAFKGSVQLAMPQPPWSSSLLTAAIPIYNPLSQDKRRLRASGHEGDVIIPTLNDAQNPMI</sequence>
<evidence type="ECO:0000313" key="1">
    <source>
        <dbReference type="EMBL" id="KIL56748.1"/>
    </source>
</evidence>
<evidence type="ECO:0000313" key="2">
    <source>
        <dbReference type="Proteomes" id="UP000054549"/>
    </source>
</evidence>
<dbReference type="EMBL" id="KN818402">
    <property type="protein sequence ID" value="KIL56748.1"/>
    <property type="molecule type" value="Genomic_DNA"/>
</dbReference>
<dbReference type="Proteomes" id="UP000054549">
    <property type="component" value="Unassembled WGS sequence"/>
</dbReference>
<gene>
    <name evidence="1" type="ORF">M378DRAFT_172447</name>
</gene>
<dbReference type="HOGENOM" id="CLU_2885296_0_0_1"/>
<dbReference type="InParanoid" id="A0A0C2WKP6"/>
<proteinExistence type="predicted"/>
<accession>A0A0C2WKP6</accession>
<reference evidence="1 2" key="1">
    <citation type="submission" date="2014-04" db="EMBL/GenBank/DDBJ databases">
        <title>Evolutionary Origins and Diversification of the Mycorrhizal Mutualists.</title>
        <authorList>
            <consortium name="DOE Joint Genome Institute"/>
            <consortium name="Mycorrhizal Genomics Consortium"/>
            <person name="Kohler A."/>
            <person name="Kuo A."/>
            <person name="Nagy L.G."/>
            <person name="Floudas D."/>
            <person name="Copeland A."/>
            <person name="Barry K.W."/>
            <person name="Cichocki N."/>
            <person name="Veneault-Fourrey C."/>
            <person name="LaButti K."/>
            <person name="Lindquist E.A."/>
            <person name="Lipzen A."/>
            <person name="Lundell T."/>
            <person name="Morin E."/>
            <person name="Murat C."/>
            <person name="Riley R."/>
            <person name="Ohm R."/>
            <person name="Sun H."/>
            <person name="Tunlid A."/>
            <person name="Henrissat B."/>
            <person name="Grigoriev I.V."/>
            <person name="Hibbett D.S."/>
            <person name="Martin F."/>
        </authorList>
    </citation>
    <scope>NUCLEOTIDE SEQUENCE [LARGE SCALE GENOMIC DNA]</scope>
    <source>
        <strain evidence="1 2">Koide BX008</strain>
    </source>
</reference>
<dbReference type="AlphaFoldDB" id="A0A0C2WKP6"/>